<reference evidence="1 2" key="1">
    <citation type="submission" date="2005-09" db="EMBL/GenBank/DDBJ databases">
        <authorList>
            <person name="Woods D.E."/>
            <person name="Nierman W.C."/>
        </authorList>
    </citation>
    <scope>NUCLEOTIDE SEQUENCE [LARGE SCALE GENOMIC DNA]</scope>
    <source>
        <strain evidence="1 2">1710b</strain>
    </source>
</reference>
<dbReference type="Proteomes" id="UP000002700">
    <property type="component" value="Chromosome II"/>
</dbReference>
<evidence type="ECO:0000313" key="1">
    <source>
        <dbReference type="EMBL" id="ABA51601.1"/>
    </source>
</evidence>
<dbReference type="HOGENOM" id="CLU_3041208_0_0_4"/>
<sequence>MQVHSDIRLKFADSRRFVGHVRPARGVRFAMPRRDGGRREAIAALGPAGAVRAG</sequence>
<name>Q3JFX0_BURP1</name>
<dbReference type="AlphaFoldDB" id="Q3JFX0"/>
<protein>
    <submittedName>
        <fullName evidence="1">Uncharacterized protein</fullName>
    </submittedName>
</protein>
<gene>
    <name evidence="1" type="ordered locus">BURPS1710b_A2383</name>
</gene>
<dbReference type="EnsemblBacteria" id="ABA51601">
    <property type="protein sequence ID" value="ABA51601"/>
    <property type="gene ID" value="BURPS1710b_A2383"/>
</dbReference>
<organism evidence="1 2">
    <name type="scientific">Burkholderia pseudomallei (strain 1710b)</name>
    <dbReference type="NCBI Taxonomy" id="320372"/>
    <lineage>
        <taxon>Bacteria</taxon>
        <taxon>Pseudomonadati</taxon>
        <taxon>Pseudomonadota</taxon>
        <taxon>Betaproteobacteria</taxon>
        <taxon>Burkholderiales</taxon>
        <taxon>Burkholderiaceae</taxon>
        <taxon>Burkholderia</taxon>
        <taxon>pseudomallei group</taxon>
    </lineage>
</organism>
<accession>Q3JFX0</accession>
<dbReference type="KEGG" id="bpm:BURPS1710b_A2383"/>
<proteinExistence type="predicted"/>
<evidence type="ECO:0000313" key="2">
    <source>
        <dbReference type="Proteomes" id="UP000002700"/>
    </source>
</evidence>
<dbReference type="EMBL" id="CP000125">
    <property type="protein sequence ID" value="ABA51601.1"/>
    <property type="molecule type" value="Genomic_DNA"/>
</dbReference>